<evidence type="ECO:0000256" key="1">
    <source>
        <dbReference type="SAM" id="SignalP"/>
    </source>
</evidence>
<dbReference type="OrthoDB" id="9027170at2"/>
<keyword evidence="3" id="KW-1185">Reference proteome</keyword>
<keyword evidence="2" id="KW-0449">Lipoprotein</keyword>
<dbReference type="Proteomes" id="UP000071859">
    <property type="component" value="Unassembled WGS sequence"/>
</dbReference>
<dbReference type="NCBIfam" id="NF042415">
    <property type="entry name" value="STY0301_fam"/>
    <property type="match status" value="1"/>
</dbReference>
<name>A0A158D4M2_9BURK</name>
<gene>
    <name evidence="2" type="ORF">AWB78_04733</name>
</gene>
<reference evidence="2" key="1">
    <citation type="submission" date="2016-01" db="EMBL/GenBank/DDBJ databases">
        <authorList>
            <person name="Peeters C."/>
        </authorList>
    </citation>
    <scope>NUCLEOTIDE SEQUENCE</scope>
    <source>
        <strain evidence="2">LMG 29321</strain>
    </source>
</reference>
<dbReference type="InterPro" id="IPR049973">
    <property type="entry name" value="STY0301-like"/>
</dbReference>
<keyword evidence="1" id="KW-0732">Signal</keyword>
<accession>A0A158D4M2</accession>
<dbReference type="RefSeq" id="WP_062608333.1">
    <property type="nucleotide sequence ID" value="NZ_FCOX02000027.1"/>
</dbReference>
<organism evidence="2 3">
    <name type="scientific">Caballeronia calidae</name>
    <dbReference type="NCBI Taxonomy" id="1777139"/>
    <lineage>
        <taxon>Bacteria</taxon>
        <taxon>Pseudomonadati</taxon>
        <taxon>Pseudomonadota</taxon>
        <taxon>Betaproteobacteria</taxon>
        <taxon>Burkholderiales</taxon>
        <taxon>Burkholderiaceae</taxon>
        <taxon>Caballeronia</taxon>
    </lineage>
</organism>
<evidence type="ECO:0000313" key="2">
    <source>
        <dbReference type="EMBL" id="SAK89595.1"/>
    </source>
</evidence>
<comment type="caution">
    <text evidence="2">The sequence shown here is derived from an EMBL/GenBank/DDBJ whole genome shotgun (WGS) entry which is preliminary data.</text>
</comment>
<feature type="signal peptide" evidence="1">
    <location>
        <begin position="1"/>
        <end position="25"/>
    </location>
</feature>
<protein>
    <submittedName>
        <fullName evidence="2">Lipoprotein</fullName>
    </submittedName>
</protein>
<dbReference type="AlphaFoldDB" id="A0A158D4M2"/>
<dbReference type="PROSITE" id="PS51257">
    <property type="entry name" value="PROKAR_LIPOPROTEIN"/>
    <property type="match status" value="1"/>
</dbReference>
<dbReference type="EMBL" id="FCOX02000027">
    <property type="protein sequence ID" value="SAK89595.1"/>
    <property type="molecule type" value="Genomic_DNA"/>
</dbReference>
<feature type="chain" id="PRO_5007623659" evidence="1">
    <location>
        <begin position="26"/>
        <end position="116"/>
    </location>
</feature>
<sequence>MSLNKAIAGLAASVLVASVGGCANAKEVACPALSDTHLRYVQLFDGNPEEQVSLIADHSNSAQGYWKLGYVYDHGRSVTVRCVYADKQTRDIAISRRVDACRYQIDASGTTKLDCE</sequence>
<evidence type="ECO:0000313" key="3">
    <source>
        <dbReference type="Proteomes" id="UP000071859"/>
    </source>
</evidence>
<proteinExistence type="predicted"/>